<evidence type="ECO:0000313" key="3">
    <source>
        <dbReference type="Proteomes" id="UP001159363"/>
    </source>
</evidence>
<feature type="compositionally biased region" description="Polar residues" evidence="1">
    <location>
        <begin position="193"/>
        <end position="222"/>
    </location>
</feature>
<protein>
    <submittedName>
        <fullName evidence="2">Uncharacterized protein</fullName>
    </submittedName>
</protein>
<dbReference type="Proteomes" id="UP001159363">
    <property type="component" value="Chromosome 1"/>
</dbReference>
<feature type="compositionally biased region" description="Polar residues" evidence="1">
    <location>
        <begin position="238"/>
        <end position="267"/>
    </location>
</feature>
<comment type="caution">
    <text evidence="2">The sequence shown here is derived from an EMBL/GenBank/DDBJ whole genome shotgun (WGS) entry which is preliminary data.</text>
</comment>
<evidence type="ECO:0000313" key="2">
    <source>
        <dbReference type="EMBL" id="KAJ8894927.1"/>
    </source>
</evidence>
<proteinExistence type="predicted"/>
<accession>A0ABQ9IE22</accession>
<feature type="compositionally biased region" description="Basic residues" evidence="1">
    <location>
        <begin position="51"/>
        <end position="65"/>
    </location>
</feature>
<gene>
    <name evidence="2" type="ORF">PR048_000234</name>
</gene>
<sequence length="376" mass="40945">MFVVSAANEKSTVDKRRERERKPNIREAHGSGVVTTKPNIREAHGAGVATRKPKKQKGKKSRAKNPRNELKLPSSCTDAAGGHSQSKLCEAQRRQIKKQRAQRRKRRRHMKELRRERQRKERQRRKQEKLPAVGGEVRDKFFSFEHVGNRSRHGFVLTSTSNSSVGLPEGNSLGSSSESNLKPRRRDAVDNAKITNEISDTAVNVGNSDRPNETTYVENTAASADLVGSHGKGRADTPYTNRASATEDPVNSNSRTETTYVERNATSVHPVRQPSEVPTGSSNSIAASMTEDPVQGRGPEAVTTEPTTEGAKVASGGPTTSSPGASLAGEHEDLSRLNRVDVSGPLLGSERGDLSCVVGHFLPAPAIKHADVKYIR</sequence>
<feature type="compositionally biased region" description="Low complexity" evidence="1">
    <location>
        <begin position="314"/>
        <end position="326"/>
    </location>
</feature>
<name>A0ABQ9IE22_9NEOP</name>
<feature type="compositionally biased region" description="Low complexity" evidence="1">
    <location>
        <begin position="169"/>
        <end position="180"/>
    </location>
</feature>
<feature type="compositionally biased region" description="Basic and acidic residues" evidence="1">
    <location>
        <begin position="11"/>
        <end position="29"/>
    </location>
</feature>
<organism evidence="2 3">
    <name type="scientific">Dryococelus australis</name>
    <dbReference type="NCBI Taxonomy" id="614101"/>
    <lineage>
        <taxon>Eukaryota</taxon>
        <taxon>Metazoa</taxon>
        <taxon>Ecdysozoa</taxon>
        <taxon>Arthropoda</taxon>
        <taxon>Hexapoda</taxon>
        <taxon>Insecta</taxon>
        <taxon>Pterygota</taxon>
        <taxon>Neoptera</taxon>
        <taxon>Polyneoptera</taxon>
        <taxon>Phasmatodea</taxon>
        <taxon>Verophasmatodea</taxon>
        <taxon>Anareolatae</taxon>
        <taxon>Phasmatidae</taxon>
        <taxon>Eurycanthinae</taxon>
        <taxon>Dryococelus</taxon>
    </lineage>
</organism>
<dbReference type="EMBL" id="JARBHB010000001">
    <property type="protein sequence ID" value="KAJ8894927.1"/>
    <property type="molecule type" value="Genomic_DNA"/>
</dbReference>
<keyword evidence="3" id="KW-1185">Reference proteome</keyword>
<feature type="compositionally biased region" description="Polar residues" evidence="1">
    <location>
        <begin position="276"/>
        <end position="287"/>
    </location>
</feature>
<feature type="region of interest" description="Disordered" evidence="1">
    <location>
        <begin position="1"/>
        <end position="134"/>
    </location>
</feature>
<feature type="region of interest" description="Disordered" evidence="1">
    <location>
        <begin position="158"/>
        <end position="333"/>
    </location>
</feature>
<feature type="compositionally biased region" description="Basic residues" evidence="1">
    <location>
        <begin position="94"/>
        <end position="112"/>
    </location>
</feature>
<evidence type="ECO:0000256" key="1">
    <source>
        <dbReference type="SAM" id="MobiDB-lite"/>
    </source>
</evidence>
<reference evidence="2 3" key="1">
    <citation type="submission" date="2023-02" db="EMBL/GenBank/DDBJ databases">
        <title>LHISI_Scaffold_Assembly.</title>
        <authorList>
            <person name="Stuart O.P."/>
            <person name="Cleave R."/>
            <person name="Magrath M.J.L."/>
            <person name="Mikheyev A.S."/>
        </authorList>
    </citation>
    <scope>NUCLEOTIDE SEQUENCE [LARGE SCALE GENOMIC DNA]</scope>
    <source>
        <strain evidence="2">Daus_M_001</strain>
        <tissue evidence="2">Leg muscle</tissue>
    </source>
</reference>